<dbReference type="OrthoDB" id="2959108at2759"/>
<sequence>MVIEEHDRSIAIAQLAEEHHRRHGRALRIAVDEADWHFNNLTEAQVYAIRDSLASDQAFQGQEKSMFYRICRFLTLNIQLIFVFDGPGKPWKRGRHGSGKIDFRKRDLLKDVLRAFGIPYHEAPGEAEAECARMQALGMVDAQKGTKDRSKENTEKNKKTARVIDREALVLFAMLVGGDYDTKGLPGCGPSIAMKILKSGLGKSLCKCRSQVECNAWSQKLQKAFDTSGARSIQVPAGFPEFKPLQKYNNPKVTSDSVLKSNTRLNLDCARPIDELKLLETTRLRFNIWGRLCITERNSSLPREAKNIAGDANQHVFERKLRFSPFGVSSLRRSDFKGERLGYWDGNLTKPFDPEHRVECEIPNYWLSKLLPKDVLEPPPLELKRRRTKHNAPIETSEALGMSISKKRKRKECGITSAVAARPIGPPDTLPSTSTSVDQSYARMTPTQERRREVSKALTEQLIELSDSEEELRLPPSRIRTTFDPKPKINFVIVLGSPSSSEDGIDLLKVTGTTKQSWIATPLRK</sequence>
<dbReference type="Gene3D" id="3.40.50.1010">
    <property type="entry name" value="5'-nuclease"/>
    <property type="match status" value="2"/>
</dbReference>
<dbReference type="AlphaFoldDB" id="A0A8K0VWM0"/>
<dbReference type="Proteomes" id="UP000813461">
    <property type="component" value="Unassembled WGS sequence"/>
</dbReference>
<name>A0A8K0VWM0_9PLEO</name>
<evidence type="ECO:0000313" key="4">
    <source>
        <dbReference type="Proteomes" id="UP000813461"/>
    </source>
</evidence>
<protein>
    <submittedName>
        <fullName evidence="3">PIN domain-like protein</fullName>
    </submittedName>
</protein>
<dbReference type="GO" id="GO:0017108">
    <property type="term" value="F:5'-flap endonuclease activity"/>
    <property type="evidence" value="ECO:0007669"/>
    <property type="project" value="TreeGrafter"/>
</dbReference>
<dbReference type="InterPro" id="IPR036279">
    <property type="entry name" value="5-3_exonuclease_C_sf"/>
</dbReference>
<dbReference type="SUPFAM" id="SSF88723">
    <property type="entry name" value="PIN domain-like"/>
    <property type="match status" value="1"/>
</dbReference>
<dbReference type="GO" id="GO:0006281">
    <property type="term" value="P:DNA repair"/>
    <property type="evidence" value="ECO:0007669"/>
    <property type="project" value="UniProtKB-ARBA"/>
</dbReference>
<keyword evidence="4" id="KW-1185">Reference proteome</keyword>
<dbReference type="Pfam" id="PF00867">
    <property type="entry name" value="XPG_I"/>
    <property type="match status" value="1"/>
</dbReference>
<proteinExistence type="predicted"/>
<comment type="caution">
    <text evidence="3">The sequence shown here is derived from an EMBL/GenBank/DDBJ whole genome shotgun (WGS) entry which is preliminary data.</text>
</comment>
<dbReference type="InterPro" id="IPR006084">
    <property type="entry name" value="XPG/Rad2"/>
</dbReference>
<dbReference type="CDD" id="cd09870">
    <property type="entry name" value="PIN_YEN1"/>
    <property type="match status" value="1"/>
</dbReference>
<dbReference type="PANTHER" id="PTHR11081">
    <property type="entry name" value="FLAP ENDONUCLEASE FAMILY MEMBER"/>
    <property type="match status" value="1"/>
</dbReference>
<organism evidence="3 4">
    <name type="scientific">Paraphoma chrysanthemicola</name>
    <dbReference type="NCBI Taxonomy" id="798071"/>
    <lineage>
        <taxon>Eukaryota</taxon>
        <taxon>Fungi</taxon>
        <taxon>Dikarya</taxon>
        <taxon>Ascomycota</taxon>
        <taxon>Pezizomycotina</taxon>
        <taxon>Dothideomycetes</taxon>
        <taxon>Pleosporomycetidae</taxon>
        <taxon>Pleosporales</taxon>
        <taxon>Pleosporineae</taxon>
        <taxon>Phaeosphaeriaceae</taxon>
        <taxon>Paraphoma</taxon>
    </lineage>
</organism>
<reference evidence="3" key="1">
    <citation type="journal article" date="2021" name="Nat. Commun.">
        <title>Genetic determinants of endophytism in the Arabidopsis root mycobiome.</title>
        <authorList>
            <person name="Mesny F."/>
            <person name="Miyauchi S."/>
            <person name="Thiergart T."/>
            <person name="Pickel B."/>
            <person name="Atanasova L."/>
            <person name="Karlsson M."/>
            <person name="Huettel B."/>
            <person name="Barry K.W."/>
            <person name="Haridas S."/>
            <person name="Chen C."/>
            <person name="Bauer D."/>
            <person name="Andreopoulos W."/>
            <person name="Pangilinan J."/>
            <person name="LaButti K."/>
            <person name="Riley R."/>
            <person name="Lipzen A."/>
            <person name="Clum A."/>
            <person name="Drula E."/>
            <person name="Henrissat B."/>
            <person name="Kohler A."/>
            <person name="Grigoriev I.V."/>
            <person name="Martin F.M."/>
            <person name="Hacquard S."/>
        </authorList>
    </citation>
    <scope>NUCLEOTIDE SEQUENCE</scope>
    <source>
        <strain evidence="3">MPI-SDFR-AT-0120</strain>
    </source>
</reference>
<dbReference type="InterPro" id="IPR006086">
    <property type="entry name" value="XPG-I_dom"/>
</dbReference>
<dbReference type="SUPFAM" id="SSF47807">
    <property type="entry name" value="5' to 3' exonuclease, C-terminal subdomain"/>
    <property type="match status" value="1"/>
</dbReference>
<dbReference type="PRINTS" id="PR00853">
    <property type="entry name" value="XPGRADSUPER"/>
</dbReference>
<dbReference type="Gene3D" id="1.10.150.20">
    <property type="entry name" value="5' to 3' exonuclease, C-terminal subdomain"/>
    <property type="match status" value="1"/>
</dbReference>
<evidence type="ECO:0000313" key="3">
    <source>
        <dbReference type="EMBL" id="KAH7083689.1"/>
    </source>
</evidence>
<gene>
    <name evidence="3" type="ORF">FB567DRAFT_561696</name>
</gene>
<evidence type="ECO:0000256" key="1">
    <source>
        <dbReference type="SAM" id="MobiDB-lite"/>
    </source>
</evidence>
<dbReference type="PANTHER" id="PTHR11081:SF62">
    <property type="entry name" value="XPG-I DOMAIN-CONTAINING PROTEIN"/>
    <property type="match status" value="1"/>
</dbReference>
<accession>A0A8K0VWM0</accession>
<feature type="domain" description="XPG-I" evidence="2">
    <location>
        <begin position="117"/>
        <end position="142"/>
    </location>
</feature>
<dbReference type="EMBL" id="JAGMVJ010000013">
    <property type="protein sequence ID" value="KAH7083689.1"/>
    <property type="molecule type" value="Genomic_DNA"/>
</dbReference>
<feature type="compositionally biased region" description="Polar residues" evidence="1">
    <location>
        <begin position="430"/>
        <end position="439"/>
    </location>
</feature>
<dbReference type="InterPro" id="IPR029060">
    <property type="entry name" value="PIN-like_dom_sf"/>
</dbReference>
<evidence type="ECO:0000259" key="2">
    <source>
        <dbReference type="Pfam" id="PF00867"/>
    </source>
</evidence>
<feature type="region of interest" description="Disordered" evidence="1">
    <location>
        <begin position="421"/>
        <end position="452"/>
    </location>
</feature>